<evidence type="ECO:0000313" key="2">
    <source>
        <dbReference type="Proteomes" id="UP000185568"/>
    </source>
</evidence>
<dbReference type="RefSeq" id="WP_075399254.1">
    <property type="nucleotide sequence ID" value="NZ_MSDU01000034.1"/>
</dbReference>
<gene>
    <name evidence="1" type="ORF">BTO30_13540</name>
</gene>
<organism evidence="1 2">
    <name type="scientific">Domibacillus antri</name>
    <dbReference type="NCBI Taxonomy" id="1714264"/>
    <lineage>
        <taxon>Bacteria</taxon>
        <taxon>Bacillati</taxon>
        <taxon>Bacillota</taxon>
        <taxon>Bacilli</taxon>
        <taxon>Bacillales</taxon>
        <taxon>Bacillaceae</taxon>
        <taxon>Domibacillus</taxon>
    </lineage>
</organism>
<dbReference type="Proteomes" id="UP000185568">
    <property type="component" value="Unassembled WGS sequence"/>
</dbReference>
<reference evidence="1 2" key="1">
    <citation type="submission" date="2016-12" db="EMBL/GenBank/DDBJ databases">
        <title>Domibacillus antri genome sequencing.</title>
        <authorList>
            <person name="Verma A."/>
            <person name="Krishnamurthi S."/>
        </authorList>
    </citation>
    <scope>NUCLEOTIDE SEQUENCE [LARGE SCALE GENOMIC DNA]</scope>
    <source>
        <strain evidence="1 2">XD80</strain>
    </source>
</reference>
<dbReference type="AlphaFoldDB" id="A0A1Q8Q2Z6"/>
<dbReference type="EMBL" id="MSDU01000034">
    <property type="protein sequence ID" value="OLN21719.1"/>
    <property type="molecule type" value="Genomic_DNA"/>
</dbReference>
<comment type="caution">
    <text evidence="1">The sequence shown here is derived from an EMBL/GenBank/DDBJ whole genome shotgun (WGS) entry which is preliminary data.</text>
</comment>
<dbReference type="OrthoDB" id="2614505at2"/>
<name>A0A1Q8Q2Z6_9BACI</name>
<sequence length="100" mass="11759">MDKDFNILSSERISEIKRLINEYSLYVGDQKIGIKIYLDSDGYYQMETSHYYRGKDKAGVYITSAANFESEDEALSNAKRQLLMFNDGKGEWRKNEDYYI</sequence>
<protein>
    <submittedName>
        <fullName evidence="1">Uncharacterized protein</fullName>
    </submittedName>
</protein>
<keyword evidence="2" id="KW-1185">Reference proteome</keyword>
<evidence type="ECO:0000313" key="1">
    <source>
        <dbReference type="EMBL" id="OLN21719.1"/>
    </source>
</evidence>
<dbReference type="STRING" id="1714264.BTO30_13540"/>
<proteinExistence type="predicted"/>
<accession>A0A1Q8Q2Z6</accession>